<gene>
    <name evidence="3" type="ORF">ElP_37790</name>
</gene>
<dbReference type="Pfam" id="PF04892">
    <property type="entry name" value="VanZ"/>
    <property type="match status" value="1"/>
</dbReference>
<accession>A0A518H4W5</accession>
<reference evidence="3 4" key="1">
    <citation type="submission" date="2019-02" db="EMBL/GenBank/DDBJ databases">
        <title>Deep-cultivation of Planctomycetes and their phenomic and genomic characterization uncovers novel biology.</title>
        <authorList>
            <person name="Wiegand S."/>
            <person name="Jogler M."/>
            <person name="Boedeker C."/>
            <person name="Pinto D."/>
            <person name="Vollmers J."/>
            <person name="Rivas-Marin E."/>
            <person name="Kohn T."/>
            <person name="Peeters S.H."/>
            <person name="Heuer A."/>
            <person name="Rast P."/>
            <person name="Oberbeckmann S."/>
            <person name="Bunk B."/>
            <person name="Jeske O."/>
            <person name="Meyerdierks A."/>
            <person name="Storesund J.E."/>
            <person name="Kallscheuer N."/>
            <person name="Luecker S."/>
            <person name="Lage O.M."/>
            <person name="Pohl T."/>
            <person name="Merkel B.J."/>
            <person name="Hornburger P."/>
            <person name="Mueller R.-W."/>
            <person name="Bruemmer F."/>
            <person name="Labrenz M."/>
            <person name="Spormann A.M."/>
            <person name="Op den Camp H."/>
            <person name="Overmann J."/>
            <person name="Amann R."/>
            <person name="Jetten M.S.M."/>
            <person name="Mascher T."/>
            <person name="Medema M.H."/>
            <person name="Devos D.P."/>
            <person name="Kaster A.-K."/>
            <person name="Ovreas L."/>
            <person name="Rohde M."/>
            <person name="Galperin M.Y."/>
            <person name="Jogler C."/>
        </authorList>
    </citation>
    <scope>NUCLEOTIDE SEQUENCE [LARGE SCALE GENOMIC DNA]</scope>
    <source>
        <strain evidence="3 4">ElP</strain>
    </source>
</reference>
<organism evidence="3 4">
    <name type="scientific">Tautonia plasticadhaerens</name>
    <dbReference type="NCBI Taxonomy" id="2527974"/>
    <lineage>
        <taxon>Bacteria</taxon>
        <taxon>Pseudomonadati</taxon>
        <taxon>Planctomycetota</taxon>
        <taxon>Planctomycetia</taxon>
        <taxon>Isosphaerales</taxon>
        <taxon>Isosphaeraceae</taxon>
        <taxon>Tautonia</taxon>
    </lineage>
</organism>
<feature type="compositionally biased region" description="Low complexity" evidence="1">
    <location>
        <begin position="140"/>
        <end position="150"/>
    </location>
</feature>
<feature type="domain" description="VanZ-like" evidence="2">
    <location>
        <begin position="12"/>
        <end position="126"/>
    </location>
</feature>
<dbReference type="Proteomes" id="UP000317835">
    <property type="component" value="Chromosome"/>
</dbReference>
<evidence type="ECO:0000313" key="3">
    <source>
        <dbReference type="EMBL" id="QDV35871.1"/>
    </source>
</evidence>
<name>A0A518H4W5_9BACT</name>
<dbReference type="InterPro" id="IPR053150">
    <property type="entry name" value="Teicoplanin_resist-assoc"/>
</dbReference>
<keyword evidence="4" id="KW-1185">Reference proteome</keyword>
<feature type="region of interest" description="Disordered" evidence="1">
    <location>
        <begin position="138"/>
        <end position="157"/>
    </location>
</feature>
<evidence type="ECO:0000313" key="4">
    <source>
        <dbReference type="Proteomes" id="UP000317835"/>
    </source>
</evidence>
<dbReference type="PANTHER" id="PTHR36834:SF1">
    <property type="entry name" value="INTEGRAL MEMBRANE PROTEIN"/>
    <property type="match status" value="1"/>
</dbReference>
<protein>
    <submittedName>
        <fullName evidence="3">VanZ like family protein</fullName>
    </submittedName>
</protein>
<dbReference type="EMBL" id="CP036426">
    <property type="protein sequence ID" value="QDV35871.1"/>
    <property type="molecule type" value="Genomic_DNA"/>
</dbReference>
<dbReference type="KEGG" id="tpla:ElP_37790"/>
<evidence type="ECO:0000259" key="2">
    <source>
        <dbReference type="Pfam" id="PF04892"/>
    </source>
</evidence>
<evidence type="ECO:0000256" key="1">
    <source>
        <dbReference type="SAM" id="MobiDB-lite"/>
    </source>
</evidence>
<dbReference type="AlphaFoldDB" id="A0A518H4W5"/>
<dbReference type="InterPro" id="IPR006976">
    <property type="entry name" value="VanZ-like"/>
</dbReference>
<proteinExistence type="predicted"/>
<sequence length="157" mass="16051">MRSFLIVVVSTAYLLALVELTLVRFHQDSPEPNLVPMRTVAACCASGGRTMALNVAGNLALLAPVGVLLPLARPGRVSTAQVVLAASLLSGAIEAAQFAGGRRTADVDDLILNTIGALAAYTTLRVVSTASRSFTPIGTAGPRRPAFAGPRGAGAGR</sequence>
<dbReference type="RefSeq" id="WP_197446160.1">
    <property type="nucleotide sequence ID" value="NZ_CP036426.1"/>
</dbReference>
<dbReference type="PANTHER" id="PTHR36834">
    <property type="entry name" value="MEMBRANE PROTEIN-RELATED"/>
    <property type="match status" value="1"/>
</dbReference>